<protein>
    <recommendedName>
        <fullName evidence="4">NADH dehydrogenase [ubiquinone] 1 alpha subcomplex subunit 2</fullName>
    </recommendedName>
    <alternativeName>
        <fullName evidence="11">Complex I-B8</fullName>
    </alternativeName>
    <alternativeName>
        <fullName evidence="12">NADH-ubiquinone oxidoreductase B8 subunit</fullName>
    </alternativeName>
</protein>
<dbReference type="PANTHER" id="PTHR12878">
    <property type="entry name" value="NADH-UBIQUINONE OXIDOREDUCTASE B8 SUBUNIT"/>
    <property type="match status" value="1"/>
</dbReference>
<gene>
    <name evidence="15" type="ORF">HOLleu_30591</name>
</gene>
<keyword evidence="10" id="KW-0472">Membrane</keyword>
<comment type="subcellular location">
    <subcellularLocation>
        <location evidence="2">Mitochondrion inner membrane</location>
        <topology evidence="2">Peripheral membrane protein</topology>
        <orientation evidence="2">Matrix side</orientation>
    </subcellularLocation>
</comment>
<dbReference type="SMART" id="SM00916">
    <property type="entry name" value="L51_S25_CI-B8"/>
    <property type="match status" value="1"/>
</dbReference>
<dbReference type="PIRSF" id="PIRSF005822">
    <property type="entry name" value="NDUA2"/>
    <property type="match status" value="1"/>
</dbReference>
<dbReference type="InterPro" id="IPR036249">
    <property type="entry name" value="Thioredoxin-like_sf"/>
</dbReference>
<evidence type="ECO:0000313" key="15">
    <source>
        <dbReference type="EMBL" id="KAJ8028378.1"/>
    </source>
</evidence>
<evidence type="ECO:0000256" key="2">
    <source>
        <dbReference type="ARBA" id="ARBA00004443"/>
    </source>
</evidence>
<dbReference type="InterPro" id="IPR007741">
    <property type="entry name" value="Ribosomal_mL43/mS25/NADH_DH"/>
</dbReference>
<reference evidence="15" key="1">
    <citation type="submission" date="2021-10" db="EMBL/GenBank/DDBJ databases">
        <title>Tropical sea cucumber genome reveals ecological adaptation and Cuvierian tubules defense mechanism.</title>
        <authorList>
            <person name="Chen T."/>
        </authorList>
    </citation>
    <scope>NUCLEOTIDE SEQUENCE</scope>
    <source>
        <strain evidence="15">Nanhai2018</strain>
        <tissue evidence="15">Muscle</tissue>
    </source>
</reference>
<dbReference type="InterPro" id="IPR016464">
    <property type="entry name" value="NADH_Ub_cplx-1_asu_su-2"/>
</dbReference>
<evidence type="ECO:0000259" key="14">
    <source>
        <dbReference type="SMART" id="SM00916"/>
    </source>
</evidence>
<organism evidence="15 16">
    <name type="scientific">Holothuria leucospilota</name>
    <name type="common">Black long sea cucumber</name>
    <name type="synonym">Mertensiothuria leucospilota</name>
    <dbReference type="NCBI Taxonomy" id="206669"/>
    <lineage>
        <taxon>Eukaryota</taxon>
        <taxon>Metazoa</taxon>
        <taxon>Echinodermata</taxon>
        <taxon>Eleutherozoa</taxon>
        <taxon>Echinozoa</taxon>
        <taxon>Holothuroidea</taxon>
        <taxon>Aspidochirotacea</taxon>
        <taxon>Aspidochirotida</taxon>
        <taxon>Holothuriidae</taxon>
        <taxon>Holothuria</taxon>
    </lineage>
</organism>
<evidence type="ECO:0000256" key="4">
    <source>
        <dbReference type="ARBA" id="ARBA00016394"/>
    </source>
</evidence>
<evidence type="ECO:0000256" key="9">
    <source>
        <dbReference type="ARBA" id="ARBA00023128"/>
    </source>
</evidence>
<evidence type="ECO:0000256" key="3">
    <source>
        <dbReference type="ARBA" id="ARBA00008939"/>
    </source>
</evidence>
<dbReference type="GO" id="GO:0005743">
    <property type="term" value="C:mitochondrial inner membrane"/>
    <property type="evidence" value="ECO:0007669"/>
    <property type="project" value="UniProtKB-SubCell"/>
</dbReference>
<feature type="disulfide bond" description="Redox-active" evidence="13">
    <location>
        <begin position="22"/>
        <end position="56"/>
    </location>
</feature>
<dbReference type="AlphaFoldDB" id="A0A9Q1GZU1"/>
<evidence type="ECO:0000256" key="13">
    <source>
        <dbReference type="PIRSR" id="PIRSR005822-1"/>
    </source>
</evidence>
<accession>A0A9Q1GZU1</accession>
<evidence type="ECO:0000256" key="10">
    <source>
        <dbReference type="ARBA" id="ARBA00023136"/>
    </source>
</evidence>
<comment type="similarity">
    <text evidence="3">Belongs to the complex I NDUFA2 subunit family.</text>
</comment>
<dbReference type="Proteomes" id="UP001152320">
    <property type="component" value="Chromosome 15"/>
</dbReference>
<keyword evidence="8" id="KW-0249">Electron transport</keyword>
<evidence type="ECO:0000256" key="8">
    <source>
        <dbReference type="ARBA" id="ARBA00022982"/>
    </source>
</evidence>
<keyword evidence="13" id="KW-1015">Disulfide bond</keyword>
<evidence type="ECO:0000256" key="1">
    <source>
        <dbReference type="ARBA" id="ARBA00003195"/>
    </source>
</evidence>
<keyword evidence="5" id="KW-0813">Transport</keyword>
<keyword evidence="6" id="KW-0679">Respiratory chain</keyword>
<evidence type="ECO:0000256" key="7">
    <source>
        <dbReference type="ARBA" id="ARBA00022792"/>
    </source>
</evidence>
<evidence type="ECO:0000256" key="11">
    <source>
        <dbReference type="ARBA" id="ARBA00031441"/>
    </source>
</evidence>
<evidence type="ECO:0000313" key="16">
    <source>
        <dbReference type="Proteomes" id="UP001152320"/>
    </source>
</evidence>
<keyword evidence="7" id="KW-0999">Mitochondrion inner membrane</keyword>
<keyword evidence="16" id="KW-1185">Reference proteome</keyword>
<evidence type="ECO:0000256" key="6">
    <source>
        <dbReference type="ARBA" id="ARBA00022660"/>
    </source>
</evidence>
<proteinExistence type="inferred from homology"/>
<dbReference type="Gene3D" id="3.40.30.10">
    <property type="entry name" value="Glutaredoxin"/>
    <property type="match status" value="1"/>
</dbReference>
<feature type="domain" description="Ribosomal protein/NADH dehydrogenase" evidence="14">
    <location>
        <begin position="23"/>
        <end position="108"/>
    </location>
</feature>
<dbReference type="SUPFAM" id="SSF52833">
    <property type="entry name" value="Thioredoxin-like"/>
    <property type="match status" value="1"/>
</dbReference>
<name>A0A9Q1GZU1_HOLLE</name>
<keyword evidence="9" id="KW-0496">Mitochondrion</keyword>
<dbReference type="Pfam" id="PF05047">
    <property type="entry name" value="L51_S25_CI-B8"/>
    <property type="match status" value="1"/>
</dbReference>
<sequence>MASANAIKRLPQHLKELRIHLCQRSPSSQGVREWVEKYYVDMKKANPKFPILIRECSNVNPVVYARYASNILVSLFPVIEFGRESSAALFNLNSQQVNQAIQEMANKKLE</sequence>
<dbReference type="PANTHER" id="PTHR12878:SF0">
    <property type="entry name" value="NADH DEHYDROGENASE [UBIQUINONE] 1 ALPHA SUBCOMPLEX SUBUNIT 2"/>
    <property type="match status" value="1"/>
</dbReference>
<evidence type="ECO:0000256" key="12">
    <source>
        <dbReference type="ARBA" id="ARBA00032513"/>
    </source>
</evidence>
<dbReference type="EMBL" id="JAIZAY010000015">
    <property type="protein sequence ID" value="KAJ8028378.1"/>
    <property type="molecule type" value="Genomic_DNA"/>
</dbReference>
<evidence type="ECO:0000256" key="5">
    <source>
        <dbReference type="ARBA" id="ARBA00022448"/>
    </source>
</evidence>
<comment type="function">
    <text evidence="1">Accessory subunit of the mitochondrial membrane respiratory chain NADH dehydrogenase (Complex I), that is believed not to be involved in catalysis. Complex I functions in the transfer of electrons from NADH to the respiratory chain. The immediate electron acceptor for the enzyme is believed to be ubiquinone.</text>
</comment>
<dbReference type="OrthoDB" id="10250268at2759"/>
<comment type="caution">
    <text evidence="15">The sequence shown here is derived from an EMBL/GenBank/DDBJ whole genome shotgun (WGS) entry which is preliminary data.</text>
</comment>